<reference evidence="2 3" key="1">
    <citation type="submission" date="2009-09" db="EMBL/GenBank/DDBJ databases">
        <authorList>
            <person name="Weinstock G."/>
            <person name="Sodergren E."/>
            <person name="Clifton S."/>
            <person name="Fulton L."/>
            <person name="Fulton B."/>
            <person name="Courtney L."/>
            <person name="Fronick C."/>
            <person name="Harrison M."/>
            <person name="Strong C."/>
            <person name="Farmer C."/>
            <person name="Delahaunty K."/>
            <person name="Markovic C."/>
            <person name="Hall O."/>
            <person name="Minx P."/>
            <person name="Tomlinson C."/>
            <person name="Mitreva M."/>
            <person name="Nelson J."/>
            <person name="Hou S."/>
            <person name="Wollam A."/>
            <person name="Pepin K.H."/>
            <person name="Johnson M."/>
            <person name="Bhonagiri V."/>
            <person name="Nash W.E."/>
            <person name="Warren W."/>
            <person name="Chinwalla A."/>
            <person name="Mardis E.R."/>
            <person name="Wilson R.K."/>
        </authorList>
    </citation>
    <scope>NUCLEOTIDE SEQUENCE [LARGE SCALE GENOMIC DNA]</scope>
    <source>
        <strain evidence="2 3">F0254</strain>
    </source>
</reference>
<dbReference type="Proteomes" id="UP000006233">
    <property type="component" value="Unassembled WGS sequence"/>
</dbReference>
<dbReference type="STRING" id="634994.GCWU000323_02190"/>
<keyword evidence="1" id="KW-0812">Transmembrane</keyword>
<keyword evidence="1" id="KW-1133">Transmembrane helix</keyword>
<evidence type="ECO:0000313" key="3">
    <source>
        <dbReference type="Proteomes" id="UP000006233"/>
    </source>
</evidence>
<organism evidence="2 3">
    <name type="scientific">Leptotrichia hofstadii F0254</name>
    <dbReference type="NCBI Taxonomy" id="634994"/>
    <lineage>
        <taxon>Bacteria</taxon>
        <taxon>Fusobacteriati</taxon>
        <taxon>Fusobacteriota</taxon>
        <taxon>Fusobacteriia</taxon>
        <taxon>Fusobacteriales</taxon>
        <taxon>Leptotrichiaceae</taxon>
        <taxon>Leptotrichia</taxon>
    </lineage>
</organism>
<accession>C9N034</accession>
<name>C9N034_9FUSO</name>
<evidence type="ECO:0000313" key="2">
    <source>
        <dbReference type="EMBL" id="EEX73521.1"/>
    </source>
</evidence>
<feature type="transmembrane region" description="Helical" evidence="1">
    <location>
        <begin position="43"/>
        <end position="60"/>
    </location>
</feature>
<keyword evidence="1" id="KW-0472">Membrane</keyword>
<dbReference type="HOGENOM" id="CLU_124376_0_0_0"/>
<protein>
    <submittedName>
        <fullName evidence="2">Uncharacterized protein</fullName>
    </submittedName>
</protein>
<feature type="transmembrane region" description="Helical" evidence="1">
    <location>
        <begin position="65"/>
        <end position="82"/>
    </location>
</feature>
<proteinExistence type="predicted"/>
<gene>
    <name evidence="2" type="ORF">GCWU000323_02190</name>
</gene>
<evidence type="ECO:0000256" key="1">
    <source>
        <dbReference type="SAM" id="Phobius"/>
    </source>
</evidence>
<dbReference type="EMBL" id="ACVB02000026">
    <property type="protein sequence ID" value="EEX73521.1"/>
    <property type="molecule type" value="Genomic_DNA"/>
</dbReference>
<dbReference type="AlphaFoldDB" id="C9N034"/>
<feature type="transmembrane region" description="Helical" evidence="1">
    <location>
        <begin position="160"/>
        <end position="181"/>
    </location>
</feature>
<feature type="transmembrane region" description="Helical" evidence="1">
    <location>
        <begin position="112"/>
        <end position="129"/>
    </location>
</feature>
<sequence>MDKSRKFDIAIGILFGITTIILIHLFFSNNIFFMWAFQRHRNILSWYIRPLFIIPIIWSAYKKSFSGISISIFGLFTSMFWFPKPNITNPEIVKFLNFEANYLKSGWTMDKIALFFTVIIFFIFIIVSTWTKNWKLLLLILIATAILKIFNSYLLTGNSALSMLKPAVAGLIICVITVFVLKKKTDEKGG</sequence>
<dbReference type="eggNOG" id="ENOG503107N">
    <property type="taxonomic scope" value="Bacteria"/>
</dbReference>
<comment type="caution">
    <text evidence="2">The sequence shown here is derived from an EMBL/GenBank/DDBJ whole genome shotgun (WGS) entry which is preliminary data.</text>
</comment>
<feature type="transmembrane region" description="Helical" evidence="1">
    <location>
        <begin position="136"/>
        <end position="154"/>
    </location>
</feature>
<dbReference type="RefSeq" id="WP_006805492.1">
    <property type="nucleotide sequence ID" value="NZ_GG700633.1"/>
</dbReference>
<feature type="transmembrane region" description="Helical" evidence="1">
    <location>
        <begin position="12"/>
        <end position="37"/>
    </location>
</feature>